<feature type="domain" description="DUF7822" evidence="1">
    <location>
        <begin position="39"/>
        <end position="165"/>
    </location>
</feature>
<evidence type="ECO:0000313" key="3">
    <source>
        <dbReference type="Proteomes" id="UP000199400"/>
    </source>
</evidence>
<dbReference type="Proteomes" id="UP000199400">
    <property type="component" value="Unassembled WGS sequence"/>
</dbReference>
<keyword evidence="3" id="KW-1185">Reference proteome</keyword>
<name>A0A1I1UYP5_9BACT</name>
<organism evidence="2 3">
    <name type="scientific">Nannocystis exedens</name>
    <dbReference type="NCBI Taxonomy" id="54"/>
    <lineage>
        <taxon>Bacteria</taxon>
        <taxon>Pseudomonadati</taxon>
        <taxon>Myxococcota</taxon>
        <taxon>Polyangia</taxon>
        <taxon>Nannocystales</taxon>
        <taxon>Nannocystaceae</taxon>
        <taxon>Nannocystis</taxon>
    </lineage>
</organism>
<reference evidence="3" key="1">
    <citation type="submission" date="2016-10" db="EMBL/GenBank/DDBJ databases">
        <authorList>
            <person name="Varghese N."/>
            <person name="Submissions S."/>
        </authorList>
    </citation>
    <scope>NUCLEOTIDE SEQUENCE [LARGE SCALE GENOMIC DNA]</scope>
    <source>
        <strain evidence="3">ATCC 25963</strain>
    </source>
</reference>
<dbReference type="STRING" id="54.SAMN02745121_01414"/>
<accession>A0A1I1UYP5</accession>
<proteinExistence type="predicted"/>
<evidence type="ECO:0000313" key="2">
    <source>
        <dbReference type="EMBL" id="SFD75911.1"/>
    </source>
</evidence>
<sequence>MPVRTGDTRAAPQVSSAPMANRSHLYTCDDIPPKDGFYARGLSECNREIPLVHKVMMANAPRVVRSAIWARDIGIVAERPGAFERTLAFFSRLGEGELAERDRFDAEAAKMRAFLDATPPTKYLLLEAGEIFSAMGGDLALRARQLVGEIVDLAPRVERAIAGVEEPWLAQLRANGQKAARPGWWSEVLYYSFEPPEGAAEST</sequence>
<dbReference type="Pfam" id="PF25135">
    <property type="entry name" value="DUF7822"/>
    <property type="match status" value="1"/>
</dbReference>
<dbReference type="InterPro" id="IPR056724">
    <property type="entry name" value="DUF7822"/>
</dbReference>
<dbReference type="EMBL" id="FOMX01000004">
    <property type="protein sequence ID" value="SFD75911.1"/>
    <property type="molecule type" value="Genomic_DNA"/>
</dbReference>
<dbReference type="AlphaFoldDB" id="A0A1I1UYP5"/>
<protein>
    <recommendedName>
        <fullName evidence="1">DUF7822 domain-containing protein</fullName>
    </recommendedName>
</protein>
<gene>
    <name evidence="2" type="ORF">SAMN02745121_01414</name>
</gene>
<evidence type="ECO:0000259" key="1">
    <source>
        <dbReference type="Pfam" id="PF25135"/>
    </source>
</evidence>